<dbReference type="InterPro" id="IPR018547">
    <property type="entry name" value="AbiEi_C"/>
</dbReference>
<dbReference type="EMBL" id="BLSA01000012">
    <property type="protein sequence ID" value="GFP31883.1"/>
    <property type="molecule type" value="Genomic_DNA"/>
</dbReference>
<sequence>MRPQYTTKQQIGGITEENRRLLDKLHRETTGPFTVSIATKVLGINQHSTARLLAYWASRGWLSRIRKGLYITVPLGAQHPSERREDPWIVVATLFEPAYIGGWSACEHWGLTEQIFSEIAVFTARRVRTRKQRVQDTKFVLRVVPKERLFGTVNVWRQQTRIQVSDPSRTIADILSEPAIGGGIRHVAQVVKEYFSGEHRDDDKLVNYISRLKKRTISKRLGYLLENFQIDAPKILRYCEANVSAGYSKLDPTVKVKGKLSRRWNLDINVDIGSETGRV</sequence>
<dbReference type="AlphaFoldDB" id="A0A6V8QCN7"/>
<dbReference type="Proteomes" id="UP000568877">
    <property type="component" value="Unassembled WGS sequence"/>
</dbReference>
<dbReference type="Pfam" id="PF09407">
    <property type="entry name" value="AbiEi_1"/>
    <property type="match status" value="1"/>
</dbReference>
<name>A0A6V8QCN7_9ACTN</name>
<organism evidence="2 3">
    <name type="scientific">Candidatus Hakubella thermalkaliphila</name>
    <dbReference type="NCBI Taxonomy" id="2754717"/>
    <lineage>
        <taxon>Bacteria</taxon>
        <taxon>Bacillati</taxon>
        <taxon>Actinomycetota</taxon>
        <taxon>Actinomycetota incertae sedis</taxon>
        <taxon>Candidatus Hakubellales</taxon>
        <taxon>Candidatus Hakubellaceae</taxon>
        <taxon>Candidatus Hakubella</taxon>
    </lineage>
</organism>
<feature type="domain" description="AbiEi antitoxin C-terminal" evidence="1">
    <location>
        <begin position="94"/>
        <end position="226"/>
    </location>
</feature>
<proteinExistence type="predicted"/>
<comment type="caution">
    <text evidence="2">The sequence shown here is derived from an EMBL/GenBank/DDBJ whole genome shotgun (WGS) entry which is preliminary data.</text>
</comment>
<protein>
    <recommendedName>
        <fullName evidence="1">AbiEi antitoxin C-terminal domain-containing protein</fullName>
    </recommendedName>
</protein>
<evidence type="ECO:0000313" key="3">
    <source>
        <dbReference type="Proteomes" id="UP000568877"/>
    </source>
</evidence>
<evidence type="ECO:0000313" key="2">
    <source>
        <dbReference type="EMBL" id="GFP31883.1"/>
    </source>
</evidence>
<evidence type="ECO:0000259" key="1">
    <source>
        <dbReference type="Pfam" id="PF09407"/>
    </source>
</evidence>
<reference evidence="2 3" key="1">
    <citation type="journal article" date="2020" name="Front. Microbiol.">
        <title>Single-cell genomics of novel Actinobacteria with the Wood-Ljungdahl pathway discovered in a serpentinizing system.</title>
        <authorList>
            <person name="Merino N."/>
            <person name="Kawai M."/>
            <person name="Boyd E.S."/>
            <person name="Colman D.R."/>
            <person name="McGlynn S.E."/>
            <person name="Nealson K.H."/>
            <person name="Kurokawa K."/>
            <person name="Hongoh Y."/>
        </authorList>
    </citation>
    <scope>NUCLEOTIDE SEQUENCE [LARGE SCALE GENOMIC DNA]</scope>
    <source>
        <strain evidence="2 3">S42</strain>
    </source>
</reference>
<gene>
    <name evidence="2" type="ORF">HKBW3S42_00189</name>
</gene>
<accession>A0A6V8QCN7</accession>